<dbReference type="RefSeq" id="XP_016433670.1">
    <property type="nucleotide sequence ID" value="XM_016578184.1"/>
</dbReference>
<dbReference type="PaxDb" id="4097-A0A1S3X105"/>
<proteinExistence type="predicted"/>
<evidence type="ECO:0008006" key="2">
    <source>
        <dbReference type="Google" id="ProtNLM"/>
    </source>
</evidence>
<evidence type="ECO:0000313" key="1">
    <source>
        <dbReference type="RefSeq" id="XP_016433670.1"/>
    </source>
</evidence>
<gene>
    <name evidence="1" type="primary">LOC107760169</name>
</gene>
<sequence length="167" mass="18742">MYDGAKIWVRTVGRDSEHFPVVMGLHQGSALSPFLFALAIDALTRHIQGEVVDEDVRLDSQVIPRRESFKYLGFVIQGNGEIDEDVTYRIGEGWMKWRIASSVLCDKDMPPKLKDPGNSDRVGFESCVGVAGDFKSLEQLWCKKSLAIFQSLKQLEDQGSFAICRSL</sequence>
<protein>
    <recommendedName>
        <fullName evidence="2">Reverse transcriptase domain-containing protein</fullName>
    </recommendedName>
</protein>
<accession>A0A1S3X105</accession>
<dbReference type="OrthoDB" id="768353at2759"/>
<dbReference type="STRING" id="4097.A0A1S3X105"/>
<organism evidence="1">
    <name type="scientific">Nicotiana tabacum</name>
    <name type="common">Common tobacco</name>
    <dbReference type="NCBI Taxonomy" id="4097"/>
    <lineage>
        <taxon>Eukaryota</taxon>
        <taxon>Viridiplantae</taxon>
        <taxon>Streptophyta</taxon>
        <taxon>Embryophyta</taxon>
        <taxon>Tracheophyta</taxon>
        <taxon>Spermatophyta</taxon>
        <taxon>Magnoliopsida</taxon>
        <taxon>eudicotyledons</taxon>
        <taxon>Gunneridae</taxon>
        <taxon>Pentapetalae</taxon>
        <taxon>asterids</taxon>
        <taxon>lamiids</taxon>
        <taxon>Solanales</taxon>
        <taxon>Solanaceae</taxon>
        <taxon>Nicotianoideae</taxon>
        <taxon>Nicotianeae</taxon>
        <taxon>Nicotiana</taxon>
    </lineage>
</organism>
<dbReference type="KEGG" id="nta:107760169"/>
<dbReference type="PANTHER" id="PTHR46238:SF8">
    <property type="entry name" value="ENDONUCLEASE_EXONUCLEASE_PHOSPHATASE DOMAIN-CONTAINING PROTEIN"/>
    <property type="match status" value="1"/>
</dbReference>
<dbReference type="AlphaFoldDB" id="A0A1S3X105"/>
<dbReference type="PANTHER" id="PTHR46238">
    <property type="entry name" value="REVERSE TRANSCRIPTASE DOMAIN-CONTAINING PROTEIN"/>
    <property type="match status" value="1"/>
</dbReference>
<name>A0A1S3X105_TOBAC</name>
<reference evidence="1" key="1">
    <citation type="submission" date="2025-08" db="UniProtKB">
        <authorList>
            <consortium name="RefSeq"/>
        </authorList>
    </citation>
    <scope>IDENTIFICATION</scope>
</reference>